<feature type="signal peptide" evidence="3">
    <location>
        <begin position="1"/>
        <end position="27"/>
    </location>
</feature>
<proteinExistence type="inferred from homology"/>
<evidence type="ECO:0000256" key="1">
    <source>
        <dbReference type="ARBA" id="ARBA00010333"/>
    </source>
</evidence>
<dbReference type="Gene3D" id="3.40.190.10">
    <property type="entry name" value="Periplasmic binding protein-like II"/>
    <property type="match status" value="2"/>
</dbReference>
<evidence type="ECO:0000313" key="5">
    <source>
        <dbReference type="EMBL" id="TCL05967.1"/>
    </source>
</evidence>
<dbReference type="PANTHER" id="PTHR35936:SF17">
    <property type="entry name" value="ARGININE-BINDING EXTRACELLULAR PROTEIN ARTP"/>
    <property type="match status" value="1"/>
</dbReference>
<dbReference type="SMART" id="SM00062">
    <property type="entry name" value="PBPb"/>
    <property type="match status" value="1"/>
</dbReference>
<dbReference type="SUPFAM" id="SSF53850">
    <property type="entry name" value="Periplasmic binding protein-like II"/>
    <property type="match status" value="1"/>
</dbReference>
<accession>A0A4R1NG42</accession>
<evidence type="ECO:0000256" key="2">
    <source>
        <dbReference type="ARBA" id="ARBA00022729"/>
    </source>
</evidence>
<name>A0A4R1NG42_9GAMM</name>
<organism evidence="5 6">
    <name type="scientific">Sodalis ligni</name>
    <dbReference type="NCBI Taxonomy" id="2697027"/>
    <lineage>
        <taxon>Bacteria</taxon>
        <taxon>Pseudomonadati</taxon>
        <taxon>Pseudomonadota</taxon>
        <taxon>Gammaproteobacteria</taxon>
        <taxon>Enterobacterales</taxon>
        <taxon>Bruguierivoracaceae</taxon>
        <taxon>Sodalis</taxon>
    </lineage>
</organism>
<dbReference type="PANTHER" id="PTHR35936">
    <property type="entry name" value="MEMBRANE-BOUND LYTIC MUREIN TRANSGLYCOSYLASE F"/>
    <property type="match status" value="1"/>
</dbReference>
<comment type="caution">
    <text evidence="5">The sequence shown here is derived from an EMBL/GenBank/DDBJ whole genome shotgun (WGS) entry which is preliminary data.</text>
</comment>
<evidence type="ECO:0000256" key="3">
    <source>
        <dbReference type="SAM" id="SignalP"/>
    </source>
</evidence>
<feature type="chain" id="PRO_5020546776" evidence="3">
    <location>
        <begin position="28"/>
        <end position="260"/>
    </location>
</feature>
<dbReference type="OrthoDB" id="9768183at2"/>
<dbReference type="Proteomes" id="UP000294555">
    <property type="component" value="Unassembled WGS sequence"/>
</dbReference>
<dbReference type="AlphaFoldDB" id="A0A4R1NG42"/>
<dbReference type="RefSeq" id="WP_132924975.1">
    <property type="nucleotide sequence ID" value="NZ_SJOI01000001.1"/>
</dbReference>
<evidence type="ECO:0000259" key="4">
    <source>
        <dbReference type="SMART" id="SM00062"/>
    </source>
</evidence>
<keyword evidence="6" id="KW-1185">Reference proteome</keyword>
<keyword evidence="2 3" id="KW-0732">Signal</keyword>
<comment type="similarity">
    <text evidence="1">Belongs to the bacterial solute-binding protein 3 family.</text>
</comment>
<gene>
    <name evidence="5" type="ORF">EZJ58_4191</name>
</gene>
<evidence type="ECO:0000313" key="6">
    <source>
        <dbReference type="Proteomes" id="UP000294555"/>
    </source>
</evidence>
<dbReference type="Pfam" id="PF00497">
    <property type="entry name" value="SBP_bac_3"/>
    <property type="match status" value="1"/>
</dbReference>
<dbReference type="InterPro" id="IPR001638">
    <property type="entry name" value="Solute-binding_3/MltF_N"/>
</dbReference>
<feature type="domain" description="Solute-binding protein family 3/N-terminal" evidence="4">
    <location>
        <begin position="33"/>
        <end position="255"/>
    </location>
</feature>
<reference evidence="5 6" key="1">
    <citation type="submission" date="2019-02" db="EMBL/GenBank/DDBJ databases">
        <title>Investigation of anaerobic lignin degradation for improved lignocellulosic biofuels.</title>
        <authorList>
            <person name="Deangelis K."/>
        </authorList>
    </citation>
    <scope>NUCLEOTIDE SEQUENCE [LARGE SCALE GENOMIC DNA]</scope>
    <source>
        <strain evidence="5 6">159R</strain>
    </source>
</reference>
<sequence length="260" mass="27359">MKFSIKHGTALLALAATLSVCAWSAQGAEGFTKLRVAADPSYRPISFQDPSGKLVGFDADFAAALGKHMGVPVSYEGMAWDGIIPALQGGKIDAITNLVISDDRKKVVAFSEPIMTQTIVLVVKAHSGHEQLTAADLGKLRVGVMVNTAAATALQSMQGVTPTTYNTVVDAYNDLMLGRIDVVAVESVNGTYIVASQYAGKLAVVKQPLTNDVKLNGVALRKQDTAGLQQVNTAIDKMKADGTLAAIAVKWFGNADNVPK</sequence>
<dbReference type="CDD" id="cd13530">
    <property type="entry name" value="PBP2_peptides_like"/>
    <property type="match status" value="1"/>
</dbReference>
<dbReference type="EMBL" id="SJOI01000001">
    <property type="protein sequence ID" value="TCL05967.1"/>
    <property type="molecule type" value="Genomic_DNA"/>
</dbReference>
<protein>
    <submittedName>
        <fullName evidence="5">Amino acid ABC transporter substrate-binding protein (PAAT family)</fullName>
    </submittedName>
</protein>